<name>A0ACC1IW57_9FUNG</name>
<keyword evidence="2" id="KW-1185">Reference proteome</keyword>
<reference evidence="1" key="1">
    <citation type="submission" date="2022-07" db="EMBL/GenBank/DDBJ databases">
        <title>Phylogenomic reconstructions and comparative analyses of Kickxellomycotina fungi.</title>
        <authorList>
            <person name="Reynolds N.K."/>
            <person name="Stajich J.E."/>
            <person name="Barry K."/>
            <person name="Grigoriev I.V."/>
            <person name="Crous P."/>
            <person name="Smith M.E."/>
        </authorList>
    </citation>
    <scope>NUCLEOTIDE SEQUENCE</scope>
    <source>
        <strain evidence="1">Benny 63K</strain>
    </source>
</reference>
<accession>A0ACC1IW57</accession>
<comment type="caution">
    <text evidence="1">The sequence shown here is derived from an EMBL/GenBank/DDBJ whole genome shotgun (WGS) entry which is preliminary data.</text>
</comment>
<dbReference type="EMBL" id="JANBPG010000011">
    <property type="protein sequence ID" value="KAJ1901914.1"/>
    <property type="molecule type" value="Genomic_DNA"/>
</dbReference>
<evidence type="ECO:0000313" key="2">
    <source>
        <dbReference type="Proteomes" id="UP001150581"/>
    </source>
</evidence>
<proteinExistence type="predicted"/>
<dbReference type="Proteomes" id="UP001150581">
    <property type="component" value="Unassembled WGS sequence"/>
</dbReference>
<protein>
    <submittedName>
        <fullName evidence="1">Uncharacterized protein</fullName>
    </submittedName>
</protein>
<organism evidence="1 2">
    <name type="scientific">Kickxella alabastrina</name>
    <dbReference type="NCBI Taxonomy" id="61397"/>
    <lineage>
        <taxon>Eukaryota</taxon>
        <taxon>Fungi</taxon>
        <taxon>Fungi incertae sedis</taxon>
        <taxon>Zoopagomycota</taxon>
        <taxon>Kickxellomycotina</taxon>
        <taxon>Kickxellomycetes</taxon>
        <taxon>Kickxellales</taxon>
        <taxon>Kickxellaceae</taxon>
        <taxon>Kickxella</taxon>
    </lineage>
</organism>
<evidence type="ECO:0000313" key="1">
    <source>
        <dbReference type="EMBL" id="KAJ1901914.1"/>
    </source>
</evidence>
<gene>
    <name evidence="1" type="ORF">LPJ66_000423</name>
</gene>
<sequence length="237" mass="24870">MIPANPTIENLTPEVVAKTIDHALLRPDLTTQQVIDGCKLSADYQVASVCVRPCDVSLAASHLQNTGVDIGTVVGFPHGTTSTAAKVAESLQALADGATELDMVLNIGYAKSGQWNKVQEDIRAVVAAAKGRYAGCCVKVIFECCLLAEEEIRKACWVCEEAGADFVKTSTGFSTGGARIEDLKVMRGCTSVARTGVKASGGIRSLEDLVACLQAGAARIGTSATADIINDLRARQK</sequence>